<evidence type="ECO:0000259" key="12">
    <source>
        <dbReference type="Pfam" id="PF00156"/>
    </source>
</evidence>
<evidence type="ECO:0000256" key="6">
    <source>
        <dbReference type="ARBA" id="ARBA00011893"/>
    </source>
</evidence>
<dbReference type="SUPFAM" id="SSF53271">
    <property type="entry name" value="PRTase-like"/>
    <property type="match status" value="1"/>
</dbReference>
<evidence type="ECO:0000256" key="10">
    <source>
        <dbReference type="ARBA" id="ARBA00022726"/>
    </source>
</evidence>
<comment type="catalytic activity">
    <reaction evidence="1 11">
        <text>AMP + diphosphate = 5-phospho-alpha-D-ribose 1-diphosphate + adenine</text>
        <dbReference type="Rhea" id="RHEA:16609"/>
        <dbReference type="ChEBI" id="CHEBI:16708"/>
        <dbReference type="ChEBI" id="CHEBI:33019"/>
        <dbReference type="ChEBI" id="CHEBI:58017"/>
        <dbReference type="ChEBI" id="CHEBI:456215"/>
        <dbReference type="EC" id="2.4.2.7"/>
    </reaction>
</comment>
<proteinExistence type="inferred from homology"/>
<evidence type="ECO:0000256" key="4">
    <source>
        <dbReference type="ARBA" id="ARBA00004659"/>
    </source>
</evidence>
<reference evidence="13 14" key="1">
    <citation type="submission" date="2024-05" db="EMBL/GenBank/DDBJ databases">
        <authorList>
            <person name="Zhao H."/>
            <person name="Xu Y."/>
            <person name="Lin S."/>
            <person name="Spain J.C."/>
            <person name="Zhou N.-Y."/>
        </authorList>
    </citation>
    <scope>NUCLEOTIDE SEQUENCE [LARGE SCALE GENOMIC DNA]</scope>
    <source>
        <strain evidence="13 14">NEAU-NG30</strain>
    </source>
</reference>
<keyword evidence="10 11" id="KW-0660">Purine salvage</keyword>
<gene>
    <name evidence="11" type="primary">apt</name>
    <name evidence="13" type="ORF">ABJI51_24375</name>
</gene>
<dbReference type="GO" id="GO:0003999">
    <property type="term" value="F:adenine phosphoribosyltransferase activity"/>
    <property type="evidence" value="ECO:0007669"/>
    <property type="project" value="UniProtKB-EC"/>
</dbReference>
<dbReference type="InterPro" id="IPR005764">
    <property type="entry name" value="Ade_phspho_trans"/>
</dbReference>
<dbReference type="Proteomes" id="UP001440984">
    <property type="component" value="Unassembled WGS sequence"/>
</dbReference>
<sequence>MTALAPAVAALLRGYPDFPEPGVLFQDLGPVYADPGTLAGLASAVAARYDGAFDAVVAIEARGFVLGAAVAQHAAKPLVLARKPGKLPGELHSVAYALEYGEAVLQTQKDAFAPGARVLLVDDVLATGGTLAAAGRLVELGGGRVAGYAVVVTIAALGGTRRLAGIPGFSVLTLPAGAADPLDSSTTGPAHR</sequence>
<comment type="similarity">
    <text evidence="5 11">Belongs to the purine/pyrimidine phosphoribosyltransferase family.</text>
</comment>
<dbReference type="PANTHER" id="PTHR32315:SF3">
    <property type="entry name" value="ADENINE PHOSPHORIBOSYLTRANSFERASE"/>
    <property type="match status" value="1"/>
</dbReference>
<comment type="pathway">
    <text evidence="4 11">Purine metabolism; AMP biosynthesis via salvage pathway; AMP from adenine: step 1/1.</text>
</comment>
<evidence type="ECO:0000256" key="7">
    <source>
        <dbReference type="ARBA" id="ARBA00022490"/>
    </source>
</evidence>
<dbReference type="RefSeq" id="WP_348953691.1">
    <property type="nucleotide sequence ID" value="NZ_JBDZYD010000009.1"/>
</dbReference>
<name>A0ABV0LIU9_9PSEU</name>
<evidence type="ECO:0000256" key="9">
    <source>
        <dbReference type="ARBA" id="ARBA00022679"/>
    </source>
</evidence>
<dbReference type="InterPro" id="IPR000836">
    <property type="entry name" value="PRTase_dom"/>
</dbReference>
<evidence type="ECO:0000313" key="14">
    <source>
        <dbReference type="Proteomes" id="UP001440984"/>
    </source>
</evidence>
<dbReference type="NCBIfam" id="NF002636">
    <property type="entry name" value="PRK02304.1-5"/>
    <property type="match status" value="1"/>
</dbReference>
<dbReference type="Gene3D" id="3.40.50.2020">
    <property type="match status" value="1"/>
</dbReference>
<dbReference type="EMBL" id="JBDZYD010000009">
    <property type="protein sequence ID" value="MEQ0562231.1"/>
    <property type="molecule type" value="Genomic_DNA"/>
</dbReference>
<accession>A0ABV0LIU9</accession>
<comment type="caution">
    <text evidence="13">The sequence shown here is derived from an EMBL/GenBank/DDBJ whole genome shotgun (WGS) entry which is preliminary data.</text>
</comment>
<dbReference type="InterPro" id="IPR050054">
    <property type="entry name" value="UPRTase/APRTase"/>
</dbReference>
<comment type="subcellular location">
    <subcellularLocation>
        <location evidence="3 11">Cytoplasm</location>
    </subcellularLocation>
</comment>
<evidence type="ECO:0000256" key="2">
    <source>
        <dbReference type="ARBA" id="ARBA00003968"/>
    </source>
</evidence>
<dbReference type="HAMAP" id="MF_00004">
    <property type="entry name" value="Aden_phosphoribosyltr"/>
    <property type="match status" value="1"/>
</dbReference>
<feature type="domain" description="Phosphoribosyltransferase" evidence="12">
    <location>
        <begin position="39"/>
        <end position="153"/>
    </location>
</feature>
<evidence type="ECO:0000256" key="5">
    <source>
        <dbReference type="ARBA" id="ARBA00008391"/>
    </source>
</evidence>
<dbReference type="InterPro" id="IPR029057">
    <property type="entry name" value="PRTase-like"/>
</dbReference>
<protein>
    <recommendedName>
        <fullName evidence="6 11">Adenine phosphoribosyltransferase</fullName>
        <shortName evidence="11">APRT</shortName>
        <ecNumber evidence="6 11">2.4.2.7</ecNumber>
    </recommendedName>
</protein>
<keyword evidence="8 11" id="KW-0328">Glycosyltransferase</keyword>
<keyword evidence="9 11" id="KW-0808">Transferase</keyword>
<evidence type="ECO:0000256" key="11">
    <source>
        <dbReference type="HAMAP-Rule" id="MF_00004"/>
    </source>
</evidence>
<dbReference type="Pfam" id="PF00156">
    <property type="entry name" value="Pribosyltran"/>
    <property type="match status" value="1"/>
</dbReference>
<evidence type="ECO:0000256" key="3">
    <source>
        <dbReference type="ARBA" id="ARBA00004496"/>
    </source>
</evidence>
<dbReference type="EC" id="2.4.2.7" evidence="6 11"/>
<comment type="subunit">
    <text evidence="11">Homodimer.</text>
</comment>
<dbReference type="PANTHER" id="PTHR32315">
    <property type="entry name" value="ADENINE PHOSPHORIBOSYLTRANSFERASE"/>
    <property type="match status" value="1"/>
</dbReference>
<evidence type="ECO:0000256" key="8">
    <source>
        <dbReference type="ARBA" id="ARBA00022676"/>
    </source>
</evidence>
<comment type="function">
    <text evidence="2 11">Catalyzes a salvage reaction resulting in the formation of AMP, that is energically less costly than de novo synthesis.</text>
</comment>
<keyword evidence="7 11" id="KW-0963">Cytoplasm</keyword>
<evidence type="ECO:0000256" key="1">
    <source>
        <dbReference type="ARBA" id="ARBA00000868"/>
    </source>
</evidence>
<keyword evidence="14" id="KW-1185">Reference proteome</keyword>
<organism evidence="13 14">
    <name type="scientific">Amycolatopsis melonis</name>
    <dbReference type="NCBI Taxonomy" id="3156488"/>
    <lineage>
        <taxon>Bacteria</taxon>
        <taxon>Bacillati</taxon>
        <taxon>Actinomycetota</taxon>
        <taxon>Actinomycetes</taxon>
        <taxon>Pseudonocardiales</taxon>
        <taxon>Pseudonocardiaceae</taxon>
        <taxon>Amycolatopsis</taxon>
    </lineage>
</organism>
<evidence type="ECO:0000313" key="13">
    <source>
        <dbReference type="EMBL" id="MEQ0562231.1"/>
    </source>
</evidence>
<dbReference type="CDD" id="cd06223">
    <property type="entry name" value="PRTases_typeI"/>
    <property type="match status" value="1"/>
</dbReference>